<keyword evidence="8" id="KW-1185">Reference proteome</keyword>
<evidence type="ECO:0000256" key="1">
    <source>
        <dbReference type="ARBA" id="ARBA00004651"/>
    </source>
</evidence>
<dbReference type="Pfam" id="PF03899">
    <property type="entry name" value="ATP-synt_I"/>
    <property type="match status" value="1"/>
</dbReference>
<dbReference type="STRING" id="1208321.D104_10965"/>
<dbReference type="RefSeq" id="WP_024024278.1">
    <property type="nucleotide sequence ID" value="NZ_AYOZ01000023.1"/>
</dbReference>
<proteinExistence type="predicted"/>
<evidence type="ECO:0000313" key="7">
    <source>
        <dbReference type="EMBL" id="ETI59755.1"/>
    </source>
</evidence>
<keyword evidence="3 6" id="KW-0812">Transmembrane</keyword>
<evidence type="ECO:0000256" key="5">
    <source>
        <dbReference type="ARBA" id="ARBA00023136"/>
    </source>
</evidence>
<comment type="caution">
    <text evidence="7">The sequence shown here is derived from an EMBL/GenBank/DDBJ whole genome shotgun (WGS) entry which is preliminary data.</text>
</comment>
<dbReference type="PATRIC" id="fig|1208321.3.peg.2180"/>
<comment type="subcellular location">
    <subcellularLocation>
        <location evidence="1">Cell membrane</location>
        <topology evidence="1">Multi-pass membrane protein</topology>
    </subcellularLocation>
</comment>
<reference evidence="7 8" key="1">
    <citation type="journal article" date="2014" name="Genome Announc.">
        <title>Draft Genome Sequence of Marinomonas sp. Strain D104, a Polycyclic Aromatic Hydrocarbon-Degrading Bacterium from the Deep-Sea Sediment of the Arctic Ocean.</title>
        <authorList>
            <person name="Dong C."/>
            <person name="Bai X."/>
            <person name="Lai Q."/>
            <person name="Xie Y."/>
            <person name="Chen X."/>
            <person name="Shao Z."/>
        </authorList>
    </citation>
    <scope>NUCLEOTIDE SEQUENCE [LARGE SCALE GENOMIC DNA]</scope>
    <source>
        <strain evidence="7 8">D104</strain>
    </source>
</reference>
<evidence type="ECO:0000256" key="2">
    <source>
        <dbReference type="ARBA" id="ARBA00022475"/>
    </source>
</evidence>
<keyword evidence="2" id="KW-1003">Cell membrane</keyword>
<protein>
    <submittedName>
        <fullName evidence="7">ATP synthase I</fullName>
    </submittedName>
</protein>
<feature type="transmembrane region" description="Helical" evidence="6">
    <location>
        <begin position="46"/>
        <end position="69"/>
    </location>
</feature>
<sequence length="135" mass="14700">MGTNKPLSASAIISARKKAVFRFLLLQLLLTLFVSLGIFYSAGCLYGYSFILGALTSILPSMFMAWRIFGYKGVRPAKEVVRSFYRGEAGKLAMTVILLSLVFLLIKPLAAGAFFAGFGGAILSHWLSPIVLRNS</sequence>
<dbReference type="EMBL" id="AYOZ01000023">
    <property type="protein sequence ID" value="ETI59755.1"/>
    <property type="molecule type" value="Genomic_DNA"/>
</dbReference>
<feature type="transmembrane region" description="Helical" evidence="6">
    <location>
        <begin position="112"/>
        <end position="132"/>
    </location>
</feature>
<evidence type="ECO:0000256" key="6">
    <source>
        <dbReference type="SAM" id="Phobius"/>
    </source>
</evidence>
<name>W1RSI2_9GAMM</name>
<keyword evidence="5 6" id="KW-0472">Membrane</keyword>
<evidence type="ECO:0000256" key="3">
    <source>
        <dbReference type="ARBA" id="ARBA00022692"/>
    </source>
</evidence>
<evidence type="ECO:0000256" key="4">
    <source>
        <dbReference type="ARBA" id="ARBA00022989"/>
    </source>
</evidence>
<keyword evidence="4 6" id="KW-1133">Transmembrane helix</keyword>
<accession>W1RSI2</accession>
<dbReference type="GO" id="GO:0005886">
    <property type="term" value="C:plasma membrane"/>
    <property type="evidence" value="ECO:0007669"/>
    <property type="project" value="UniProtKB-SubCell"/>
</dbReference>
<dbReference type="Proteomes" id="UP000018857">
    <property type="component" value="Unassembled WGS sequence"/>
</dbReference>
<dbReference type="InterPro" id="IPR005598">
    <property type="entry name" value="ATP_synth_I"/>
</dbReference>
<dbReference type="eggNOG" id="COG3312">
    <property type="taxonomic scope" value="Bacteria"/>
</dbReference>
<organism evidence="7 8">
    <name type="scientific">Marinomonas profundimaris</name>
    <dbReference type="NCBI Taxonomy" id="1208321"/>
    <lineage>
        <taxon>Bacteria</taxon>
        <taxon>Pseudomonadati</taxon>
        <taxon>Pseudomonadota</taxon>
        <taxon>Gammaproteobacteria</taxon>
        <taxon>Oceanospirillales</taxon>
        <taxon>Oceanospirillaceae</taxon>
        <taxon>Marinomonas</taxon>
    </lineage>
</organism>
<dbReference type="OrthoDB" id="5702716at2"/>
<dbReference type="AlphaFoldDB" id="W1RSI2"/>
<feature type="transmembrane region" description="Helical" evidence="6">
    <location>
        <begin position="89"/>
        <end position="106"/>
    </location>
</feature>
<feature type="transmembrane region" description="Helical" evidence="6">
    <location>
        <begin position="20"/>
        <end position="40"/>
    </location>
</feature>
<gene>
    <name evidence="7" type="ORF">D104_10965</name>
</gene>
<evidence type="ECO:0000313" key="8">
    <source>
        <dbReference type="Proteomes" id="UP000018857"/>
    </source>
</evidence>